<dbReference type="AlphaFoldDB" id="A0A0K0FJL4"/>
<dbReference type="GO" id="GO:0000793">
    <property type="term" value="C:condensed chromosome"/>
    <property type="evidence" value="ECO:0007669"/>
    <property type="project" value="TreeGrafter"/>
</dbReference>
<reference evidence="2" key="2">
    <citation type="submission" date="2015-08" db="UniProtKB">
        <authorList>
            <consortium name="WormBaseParasite"/>
        </authorList>
    </citation>
    <scope>IDENTIFICATION</scope>
</reference>
<dbReference type="WBParaSite" id="SVE_0908900.1">
    <property type="protein sequence ID" value="SVE_0908900.1"/>
    <property type="gene ID" value="SVE_0908900"/>
</dbReference>
<sequence>MVTVWWSSEGLVYYEFMKPGETINSESYCAQLEKMHQKLSEKMSSLVNRKGSILLHDNARPHVSKTTLQKLNNLKYETLRHLPYSPDLAPTDFYFFKNLDQFLKDKVFKDEESIKIAFEEFIASREANFYANGINKLVSRWEQCVEANGEYFLKKYLFFTFLCAIKILK</sequence>
<dbReference type="InterPro" id="IPR036397">
    <property type="entry name" value="RNaseH_sf"/>
</dbReference>
<dbReference type="GO" id="GO:0005634">
    <property type="term" value="C:nucleus"/>
    <property type="evidence" value="ECO:0007669"/>
    <property type="project" value="TreeGrafter"/>
</dbReference>
<keyword evidence="1" id="KW-1185">Reference proteome</keyword>
<dbReference type="GO" id="GO:0044547">
    <property type="term" value="F:DNA topoisomerase binding"/>
    <property type="evidence" value="ECO:0007669"/>
    <property type="project" value="TreeGrafter"/>
</dbReference>
<evidence type="ECO:0000313" key="2">
    <source>
        <dbReference type="WBParaSite" id="SVE_0908900.1"/>
    </source>
</evidence>
<dbReference type="GO" id="GO:0000014">
    <property type="term" value="F:single-stranded DNA endodeoxyribonuclease activity"/>
    <property type="evidence" value="ECO:0007669"/>
    <property type="project" value="TreeGrafter"/>
</dbReference>
<dbReference type="GO" id="GO:0000729">
    <property type="term" value="P:DNA double-strand break processing"/>
    <property type="evidence" value="ECO:0007669"/>
    <property type="project" value="TreeGrafter"/>
</dbReference>
<dbReference type="STRING" id="75913.A0A0K0FJL4"/>
<dbReference type="GO" id="GO:0042800">
    <property type="term" value="F:histone H3K4 methyltransferase activity"/>
    <property type="evidence" value="ECO:0007669"/>
    <property type="project" value="TreeGrafter"/>
</dbReference>
<dbReference type="PANTHER" id="PTHR46060">
    <property type="entry name" value="MARINER MOS1 TRANSPOSASE-LIKE PROTEIN"/>
    <property type="match status" value="1"/>
</dbReference>
<evidence type="ECO:0000313" key="1">
    <source>
        <dbReference type="Proteomes" id="UP000035680"/>
    </source>
</evidence>
<dbReference type="InterPro" id="IPR052709">
    <property type="entry name" value="Transposase-MT_Hybrid"/>
</dbReference>
<dbReference type="Pfam" id="PF01359">
    <property type="entry name" value="Transposase_1"/>
    <property type="match status" value="1"/>
</dbReference>
<organism evidence="1 2">
    <name type="scientific">Strongyloides venezuelensis</name>
    <name type="common">Threadworm</name>
    <dbReference type="NCBI Taxonomy" id="75913"/>
    <lineage>
        <taxon>Eukaryota</taxon>
        <taxon>Metazoa</taxon>
        <taxon>Ecdysozoa</taxon>
        <taxon>Nematoda</taxon>
        <taxon>Chromadorea</taxon>
        <taxon>Rhabditida</taxon>
        <taxon>Tylenchina</taxon>
        <taxon>Panagrolaimomorpha</taxon>
        <taxon>Strongyloidoidea</taxon>
        <taxon>Strongyloididae</taxon>
        <taxon>Strongyloides</taxon>
    </lineage>
</organism>
<reference evidence="1" key="1">
    <citation type="submission" date="2014-07" db="EMBL/GenBank/DDBJ databases">
        <authorList>
            <person name="Martin A.A"/>
            <person name="De Silva N."/>
        </authorList>
    </citation>
    <scope>NUCLEOTIDE SEQUENCE</scope>
</reference>
<dbReference type="GO" id="GO:0003690">
    <property type="term" value="F:double-stranded DNA binding"/>
    <property type="evidence" value="ECO:0007669"/>
    <property type="project" value="TreeGrafter"/>
</dbReference>
<dbReference type="GO" id="GO:0046975">
    <property type="term" value="F:histone H3K36 methyltransferase activity"/>
    <property type="evidence" value="ECO:0007669"/>
    <property type="project" value="TreeGrafter"/>
</dbReference>
<protein>
    <submittedName>
        <fullName evidence="2">Histone-lysine N-methyltransferase SETMAR</fullName>
    </submittedName>
</protein>
<dbReference type="GO" id="GO:0015074">
    <property type="term" value="P:DNA integration"/>
    <property type="evidence" value="ECO:0007669"/>
    <property type="project" value="TreeGrafter"/>
</dbReference>
<proteinExistence type="predicted"/>
<dbReference type="PANTHER" id="PTHR46060:SF2">
    <property type="entry name" value="HISTONE-LYSINE N-METHYLTRANSFERASE SETMAR"/>
    <property type="match status" value="1"/>
</dbReference>
<dbReference type="InterPro" id="IPR001888">
    <property type="entry name" value="Transposase_1"/>
</dbReference>
<dbReference type="Proteomes" id="UP000035680">
    <property type="component" value="Unassembled WGS sequence"/>
</dbReference>
<dbReference type="GO" id="GO:0031297">
    <property type="term" value="P:replication fork processing"/>
    <property type="evidence" value="ECO:0007669"/>
    <property type="project" value="TreeGrafter"/>
</dbReference>
<name>A0A0K0FJL4_STRVS</name>
<dbReference type="GO" id="GO:0035861">
    <property type="term" value="C:site of double-strand break"/>
    <property type="evidence" value="ECO:0007669"/>
    <property type="project" value="TreeGrafter"/>
</dbReference>
<dbReference type="GO" id="GO:0006303">
    <property type="term" value="P:double-strand break repair via nonhomologous end joining"/>
    <property type="evidence" value="ECO:0007669"/>
    <property type="project" value="TreeGrafter"/>
</dbReference>
<accession>A0A0K0FJL4</accession>
<dbReference type="GO" id="GO:0003697">
    <property type="term" value="F:single-stranded DNA binding"/>
    <property type="evidence" value="ECO:0007669"/>
    <property type="project" value="TreeGrafter"/>
</dbReference>
<dbReference type="Gene3D" id="3.30.420.10">
    <property type="entry name" value="Ribonuclease H-like superfamily/Ribonuclease H"/>
    <property type="match status" value="1"/>
</dbReference>
<dbReference type="GO" id="GO:0044774">
    <property type="term" value="P:mitotic DNA integrity checkpoint signaling"/>
    <property type="evidence" value="ECO:0007669"/>
    <property type="project" value="TreeGrafter"/>
</dbReference>